<proteinExistence type="predicted"/>
<evidence type="ECO:0000313" key="3">
    <source>
        <dbReference type="Proteomes" id="UP000031967"/>
    </source>
</evidence>
<evidence type="ECO:0000313" key="2">
    <source>
        <dbReference type="EMBL" id="KIL38807.1"/>
    </source>
</evidence>
<feature type="transmembrane region" description="Helical" evidence="1">
    <location>
        <begin position="142"/>
        <end position="160"/>
    </location>
</feature>
<keyword evidence="1" id="KW-0812">Transmembrane</keyword>
<evidence type="ECO:0000256" key="1">
    <source>
        <dbReference type="SAM" id="Phobius"/>
    </source>
</evidence>
<gene>
    <name evidence="2" type="ORF">SD70_24320</name>
</gene>
<dbReference type="PANTHER" id="PTHR36111:SF2">
    <property type="entry name" value="INNER MEMBRANE PROTEIN"/>
    <property type="match status" value="1"/>
</dbReference>
<protein>
    <submittedName>
        <fullName evidence="2">Membrane protein</fullName>
    </submittedName>
</protein>
<organism evidence="2 3">
    <name type="scientific">Gordoniibacillus kamchatkensis</name>
    <dbReference type="NCBI Taxonomy" id="1590651"/>
    <lineage>
        <taxon>Bacteria</taxon>
        <taxon>Bacillati</taxon>
        <taxon>Bacillota</taxon>
        <taxon>Bacilli</taxon>
        <taxon>Bacillales</taxon>
        <taxon>Paenibacillaceae</taxon>
        <taxon>Gordoniibacillus</taxon>
    </lineage>
</organism>
<keyword evidence="1" id="KW-0472">Membrane</keyword>
<comment type="caution">
    <text evidence="2">The sequence shown here is derived from an EMBL/GenBank/DDBJ whole genome shotgun (WGS) entry which is preliminary data.</text>
</comment>
<feature type="transmembrane region" description="Helical" evidence="1">
    <location>
        <begin position="6"/>
        <end position="26"/>
    </location>
</feature>
<feature type="transmembrane region" description="Helical" evidence="1">
    <location>
        <begin position="103"/>
        <end position="122"/>
    </location>
</feature>
<feature type="transmembrane region" description="Helical" evidence="1">
    <location>
        <begin position="192"/>
        <end position="210"/>
    </location>
</feature>
<name>A0ABR5ACS9_9BACL</name>
<keyword evidence="1" id="KW-1133">Transmembrane helix</keyword>
<dbReference type="RefSeq" id="WP_041050492.1">
    <property type="nucleotide sequence ID" value="NZ_JXAK01000051.1"/>
</dbReference>
<dbReference type="InterPro" id="IPR007563">
    <property type="entry name" value="DUF554"/>
</dbReference>
<dbReference type="Proteomes" id="UP000031967">
    <property type="component" value="Unassembled WGS sequence"/>
</dbReference>
<dbReference type="Pfam" id="PF04474">
    <property type="entry name" value="DUF554"/>
    <property type="match status" value="1"/>
</dbReference>
<dbReference type="PANTHER" id="PTHR36111">
    <property type="entry name" value="INNER MEMBRANE PROTEIN-RELATED"/>
    <property type="match status" value="1"/>
</dbReference>
<dbReference type="EMBL" id="JXAK01000051">
    <property type="protein sequence ID" value="KIL38807.1"/>
    <property type="molecule type" value="Genomic_DNA"/>
</dbReference>
<reference evidence="2 3" key="1">
    <citation type="submission" date="2014-12" db="EMBL/GenBank/DDBJ databases">
        <title>Draft genome sequence of Paenibacillus kamchatkensis strain B-2647.</title>
        <authorList>
            <person name="Karlyshev A.V."/>
            <person name="Kudryashova E.B."/>
        </authorList>
    </citation>
    <scope>NUCLEOTIDE SEQUENCE [LARGE SCALE GENOMIC DNA]</scope>
    <source>
        <strain evidence="2 3">VKM B-2647</strain>
    </source>
</reference>
<accession>A0ABR5ACS9</accession>
<sequence>MALWGTIVNAAAIIVGGLLGICLPGIPERVKRTVMQGLGLAVGVLGLSMALKTDNLLIMIVSLVIGGLLGEWLQIERRLEQAGEWLERKSGALSKGRGKFAEGFVTTTLIYCVGAMAILGSIDSGLRHNHLILYTKSMLDGFSSIIFASTLGVGVLFSALPVFVYQGAIALCASLITLLVGDEMLGAMIKEVSAVGGVLIIGIGLNVLEIKRVHVGNLLPSLLIAALSVPLSQKLTLLYHMWVGS</sequence>
<feature type="transmembrane region" description="Helical" evidence="1">
    <location>
        <begin position="56"/>
        <end position="73"/>
    </location>
</feature>
<keyword evidence="3" id="KW-1185">Reference proteome</keyword>